<name>A0A7D6DWI7_9MYCO</name>
<dbReference type="InterPro" id="IPR043128">
    <property type="entry name" value="Rev_trsase/Diguanyl_cyclase"/>
</dbReference>
<dbReference type="InterPro" id="IPR029787">
    <property type="entry name" value="Nucleotide_cyclase"/>
</dbReference>
<keyword evidence="1" id="KW-1133">Transmembrane helix</keyword>
<evidence type="ECO:0000256" key="1">
    <source>
        <dbReference type="SAM" id="Phobius"/>
    </source>
</evidence>
<keyword evidence="5" id="KW-1185">Reference proteome</keyword>
<reference evidence="4" key="2">
    <citation type="submission" date="2020-07" db="EMBL/GenBank/DDBJ databases">
        <authorList>
            <person name="Yu X."/>
        </authorList>
    </citation>
    <scope>NUCLEOTIDE SEQUENCE [LARGE SCALE GENOMIC DNA]</scope>
    <source>
        <strain evidence="4">24T</strain>
    </source>
</reference>
<feature type="transmembrane region" description="Helical" evidence="1">
    <location>
        <begin position="697"/>
        <end position="719"/>
    </location>
</feature>
<gene>
    <name evidence="4" type="ORF">H0P51_20910</name>
</gene>
<dbReference type="PANTHER" id="PTHR44757:SF2">
    <property type="entry name" value="BIOFILM ARCHITECTURE MAINTENANCE PROTEIN MBAA"/>
    <property type="match status" value="1"/>
</dbReference>
<dbReference type="PROSITE" id="PS50887">
    <property type="entry name" value="GGDEF"/>
    <property type="match status" value="2"/>
</dbReference>
<feature type="transmembrane region" description="Helical" evidence="1">
    <location>
        <begin position="758"/>
        <end position="777"/>
    </location>
</feature>
<feature type="domain" description="GGDEF" evidence="3">
    <location>
        <begin position="919"/>
        <end position="1051"/>
    </location>
</feature>
<feature type="domain" description="EAL" evidence="2">
    <location>
        <begin position="1060"/>
        <end position="1313"/>
    </location>
</feature>
<dbReference type="CDD" id="cd01949">
    <property type="entry name" value="GGDEF"/>
    <property type="match status" value="2"/>
</dbReference>
<feature type="transmembrane region" description="Helical" evidence="1">
    <location>
        <begin position="12"/>
        <end position="38"/>
    </location>
</feature>
<feature type="transmembrane region" description="Helical" evidence="1">
    <location>
        <begin position="239"/>
        <end position="257"/>
    </location>
</feature>
<dbReference type="InterPro" id="IPR001633">
    <property type="entry name" value="EAL_dom"/>
</dbReference>
<keyword evidence="1" id="KW-0812">Transmembrane</keyword>
<dbReference type="KEGG" id="mgor:H0P51_20910"/>
<dbReference type="RefSeq" id="WP_180914790.1">
    <property type="nucleotide sequence ID" value="NZ_CP059165.1"/>
</dbReference>
<feature type="transmembrane region" description="Helical" evidence="1">
    <location>
        <begin position="570"/>
        <end position="589"/>
    </location>
</feature>
<dbReference type="Pfam" id="PF00990">
    <property type="entry name" value="GGDEF"/>
    <property type="match status" value="2"/>
</dbReference>
<dbReference type="SMART" id="SM00052">
    <property type="entry name" value="EAL"/>
    <property type="match status" value="1"/>
</dbReference>
<organism evidence="4 5">
    <name type="scientific">Mycobacterium vicinigordonae</name>
    <dbReference type="NCBI Taxonomy" id="1719132"/>
    <lineage>
        <taxon>Bacteria</taxon>
        <taxon>Bacillati</taxon>
        <taxon>Actinomycetota</taxon>
        <taxon>Actinomycetes</taxon>
        <taxon>Mycobacteriales</taxon>
        <taxon>Mycobacteriaceae</taxon>
        <taxon>Mycobacterium</taxon>
    </lineage>
</organism>
<evidence type="ECO:0000313" key="5">
    <source>
        <dbReference type="Proteomes" id="UP000510682"/>
    </source>
</evidence>
<feature type="transmembrane region" description="Helical" evidence="1">
    <location>
        <begin position="731"/>
        <end position="751"/>
    </location>
</feature>
<dbReference type="Proteomes" id="UP000510682">
    <property type="component" value="Chromosome"/>
</dbReference>
<dbReference type="Gene3D" id="3.30.70.270">
    <property type="match status" value="2"/>
</dbReference>
<dbReference type="EMBL" id="CP059165">
    <property type="protein sequence ID" value="QLL06208.1"/>
    <property type="molecule type" value="Genomic_DNA"/>
</dbReference>
<evidence type="ECO:0000259" key="3">
    <source>
        <dbReference type="PROSITE" id="PS50887"/>
    </source>
</evidence>
<keyword evidence="1" id="KW-0472">Membrane</keyword>
<feature type="transmembrane region" description="Helical" evidence="1">
    <location>
        <begin position="601"/>
        <end position="620"/>
    </location>
</feature>
<dbReference type="Gene3D" id="3.20.20.450">
    <property type="entry name" value="EAL domain"/>
    <property type="match status" value="1"/>
</dbReference>
<evidence type="ECO:0000313" key="4">
    <source>
        <dbReference type="EMBL" id="QLL06208.1"/>
    </source>
</evidence>
<reference evidence="4" key="1">
    <citation type="submission" date="2020-07" db="EMBL/GenBank/DDBJ databases">
        <title>Description of Mycobacterium gordonae subsp. intergordonae subsp.nov. and Mycobacterium gordonae subsp. gordonae subsp. nov.</title>
        <authorList>
            <person name="Huang H."/>
        </authorList>
    </citation>
    <scope>NUCLEOTIDE SEQUENCE [LARGE SCALE GENOMIC DNA]</scope>
    <source>
        <strain evidence="4">24T</strain>
    </source>
</reference>
<dbReference type="NCBIfam" id="TIGR00254">
    <property type="entry name" value="GGDEF"/>
    <property type="match status" value="2"/>
</dbReference>
<feature type="transmembrane region" description="Helical" evidence="1">
    <location>
        <begin position="179"/>
        <end position="197"/>
    </location>
</feature>
<dbReference type="SUPFAM" id="SSF55073">
    <property type="entry name" value="Nucleotide cyclase"/>
    <property type="match status" value="2"/>
</dbReference>
<proteinExistence type="predicted"/>
<dbReference type="SMART" id="SM00267">
    <property type="entry name" value="GGDEF"/>
    <property type="match status" value="2"/>
</dbReference>
<feature type="transmembrane region" description="Helical" evidence="1">
    <location>
        <begin position="278"/>
        <end position="296"/>
    </location>
</feature>
<dbReference type="CDD" id="cd01948">
    <property type="entry name" value="EAL"/>
    <property type="match status" value="1"/>
</dbReference>
<feature type="transmembrane region" description="Helical" evidence="1">
    <location>
        <begin position="632"/>
        <end position="653"/>
    </location>
</feature>
<feature type="domain" description="GGDEF" evidence="3">
    <location>
        <begin position="367"/>
        <end position="499"/>
    </location>
</feature>
<accession>A0A7D6DWI7</accession>
<sequence>MKRWTGLPCPLTGLTMGVSAAVVGGYALAAALVVPSSLLGWQGPYATRPFVQVVTILCLLFAAGCAGQAARHAVGRRRFGWVSMVVALTGWVVGEIIWATLDVRTELDHANHPAAAEFVLALFPIGVLIALALLANPAGHNLWRLVLDGIIVSTSLFVASWVFVLDKLLQTENSSRPGTVVHVITDVTLMTISILVLSRGRPGGRRSISLLSGGITTIMLADLLVLFQTGAGSYHTGDLVDVSRVAGLGLVALAGLVSTQESPTATNLDEITSRIRLWLPYLPLLLAAAVGLGHALHRMQHGPLLVGLGILVSAVLVRQLVVLVENQGLLTEVAQEAFRDSLTGLANRANFLHRLEEAVERRRHDATPIAVMCLDLDDFKSVNDALGHPAGDELLVRVAGRLTATLGGSETVARLGGDEFAVLLEGPLADSHAAAQRVLESFDAAIVIDGVPLVVRPSIGFTVAVAESKATVDELLRHADLAMYAAKREGGHCIRSFVPDLPLPYALPELSGSAITAIQDRLESGLVRSRRPAPPGSAALARTIRPLADAAKTSSDHLHDMLPSVRWPPVSIRISLAALTIGVLVFAASCLPHPHAAHTPFFANVLYPGLNLFAALLVAIRAHRVKADRTAWILIAAGMACSGLGDVIYARWVTAGQSPSIADPAYLAFYPLVYAGLLLLMRARLKRVPLAVRLDSVVCGLAMASVATALTAGPIQAAAARTPATVLVGLVYPWFDLVLLALAAGMLPILGWRHESRWSLLVAGFVLFAAADTVYLFETSASEYRVGTLLDACWPASSLLLAMAAWTAWSSNPPSPRRGLGYYAAPVSCTVVALAVTAVDHQSHVAPLLAALSLIAVAARFSVTFREVSSLAENHLHAMTDEVTTLPNRRSLATALTEVPVSPPRTPVVGPPLPTRPPPRRALLLLQLHEFHEINDTVGPRFGDELLRQAANRLSQNVRRDDLLARVGDDQFAILLADGADLVAARAQAGRLLEALDEPFALDPVTVAVDARIAIALFPDHCDHPQELLNRAEITLPHAKSARSKISVYDTAFELYRENDPSLIEELSAALSDGSELTCHYQPKINAQDGSVHSVEALLRWHHPARGLLLPEEFLPAAERAGLMRKVANRTVDLALKQARAWREEGLPLTIAVNLSTTNLLDLDLVGSIERQLRTHGLPADSLIIEITESTLVDSARSRNTVAALQQLGVRISLDDYGTGWSSLARLQDVSVDELKLDRVFVARLAQDPRSVAIVRSTVALAESLGADLVAEGVEDEVTLRALRQYGCTITQGFVHSPPLPGNDLREWILSNAPGPASKKPEQQRS</sequence>
<protein>
    <submittedName>
        <fullName evidence="4">Diguanylate cyclase</fullName>
    </submittedName>
</protein>
<feature type="transmembrane region" description="Helical" evidence="1">
    <location>
        <begin position="79"/>
        <end position="101"/>
    </location>
</feature>
<dbReference type="InterPro" id="IPR052155">
    <property type="entry name" value="Biofilm_reg_signaling"/>
</dbReference>
<dbReference type="InterPro" id="IPR000160">
    <property type="entry name" value="GGDEF_dom"/>
</dbReference>
<dbReference type="InterPro" id="IPR035919">
    <property type="entry name" value="EAL_sf"/>
</dbReference>
<feature type="transmembrane region" description="Helical" evidence="1">
    <location>
        <begin position="50"/>
        <end position="67"/>
    </location>
</feature>
<dbReference type="PANTHER" id="PTHR44757">
    <property type="entry name" value="DIGUANYLATE CYCLASE DGCP"/>
    <property type="match status" value="1"/>
</dbReference>
<dbReference type="PROSITE" id="PS50883">
    <property type="entry name" value="EAL"/>
    <property type="match status" value="1"/>
</dbReference>
<dbReference type="Pfam" id="PF00563">
    <property type="entry name" value="EAL"/>
    <property type="match status" value="1"/>
</dbReference>
<feature type="transmembrane region" description="Helical" evidence="1">
    <location>
        <begin position="113"/>
        <end position="135"/>
    </location>
</feature>
<feature type="transmembrane region" description="Helical" evidence="1">
    <location>
        <begin position="665"/>
        <end position="685"/>
    </location>
</feature>
<evidence type="ECO:0000259" key="2">
    <source>
        <dbReference type="PROSITE" id="PS50883"/>
    </source>
</evidence>
<dbReference type="SUPFAM" id="SSF141868">
    <property type="entry name" value="EAL domain-like"/>
    <property type="match status" value="1"/>
</dbReference>
<feature type="transmembrane region" description="Helical" evidence="1">
    <location>
        <begin position="302"/>
        <end position="321"/>
    </location>
</feature>
<feature type="transmembrane region" description="Helical" evidence="1">
    <location>
        <begin position="142"/>
        <end position="164"/>
    </location>
</feature>
<feature type="transmembrane region" description="Helical" evidence="1">
    <location>
        <begin position="209"/>
        <end position="227"/>
    </location>
</feature>